<gene>
    <name evidence="2" type="ORF">AVEN_75600_1</name>
</gene>
<feature type="compositionally biased region" description="Basic residues" evidence="1">
    <location>
        <begin position="92"/>
        <end position="105"/>
    </location>
</feature>
<dbReference type="OrthoDB" id="6441288at2759"/>
<evidence type="ECO:0000313" key="3">
    <source>
        <dbReference type="Proteomes" id="UP000499080"/>
    </source>
</evidence>
<accession>A0A4Y2CLN9</accession>
<sequence length="105" mass="11617">MPLGITTAAHKARLGRPGAQYYAGPSGALTSKQMFNGGSSPNKERWAQISSTKGFQRRKVGTSAAKETMVIFQMRKLPFCKTRESRQLPPGHRSRRLVSRTGRRG</sequence>
<dbReference type="Proteomes" id="UP000499080">
    <property type="component" value="Unassembled WGS sequence"/>
</dbReference>
<proteinExistence type="predicted"/>
<organism evidence="2 3">
    <name type="scientific">Araneus ventricosus</name>
    <name type="common">Orbweaver spider</name>
    <name type="synonym">Epeira ventricosa</name>
    <dbReference type="NCBI Taxonomy" id="182803"/>
    <lineage>
        <taxon>Eukaryota</taxon>
        <taxon>Metazoa</taxon>
        <taxon>Ecdysozoa</taxon>
        <taxon>Arthropoda</taxon>
        <taxon>Chelicerata</taxon>
        <taxon>Arachnida</taxon>
        <taxon>Araneae</taxon>
        <taxon>Araneomorphae</taxon>
        <taxon>Entelegynae</taxon>
        <taxon>Araneoidea</taxon>
        <taxon>Araneidae</taxon>
        <taxon>Araneus</taxon>
    </lineage>
</organism>
<evidence type="ECO:0000256" key="1">
    <source>
        <dbReference type="SAM" id="MobiDB-lite"/>
    </source>
</evidence>
<dbReference type="AlphaFoldDB" id="A0A4Y2CLN9"/>
<reference evidence="2 3" key="1">
    <citation type="journal article" date="2019" name="Sci. Rep.">
        <title>Orb-weaving spider Araneus ventricosus genome elucidates the spidroin gene catalogue.</title>
        <authorList>
            <person name="Kono N."/>
            <person name="Nakamura H."/>
            <person name="Ohtoshi R."/>
            <person name="Moran D.A.P."/>
            <person name="Shinohara A."/>
            <person name="Yoshida Y."/>
            <person name="Fujiwara M."/>
            <person name="Mori M."/>
            <person name="Tomita M."/>
            <person name="Arakawa K."/>
        </authorList>
    </citation>
    <scope>NUCLEOTIDE SEQUENCE [LARGE SCALE GENOMIC DNA]</scope>
</reference>
<name>A0A4Y2CLN9_ARAVE</name>
<comment type="caution">
    <text evidence="2">The sequence shown here is derived from an EMBL/GenBank/DDBJ whole genome shotgun (WGS) entry which is preliminary data.</text>
</comment>
<dbReference type="EMBL" id="BGPR01000205">
    <property type="protein sequence ID" value="GBM04647.1"/>
    <property type="molecule type" value="Genomic_DNA"/>
</dbReference>
<feature type="region of interest" description="Disordered" evidence="1">
    <location>
        <begin position="82"/>
        <end position="105"/>
    </location>
</feature>
<evidence type="ECO:0000313" key="2">
    <source>
        <dbReference type="EMBL" id="GBM04647.1"/>
    </source>
</evidence>
<keyword evidence="3" id="KW-1185">Reference proteome</keyword>
<protein>
    <submittedName>
        <fullName evidence="2">Uncharacterized protein</fullName>
    </submittedName>
</protein>